<evidence type="ECO:0000313" key="2">
    <source>
        <dbReference type="Proteomes" id="UP001432027"/>
    </source>
</evidence>
<dbReference type="AlphaFoldDB" id="A0AAV5SG61"/>
<gene>
    <name evidence="1" type="ORF">PENTCL1PPCAC_841</name>
</gene>
<reference evidence="1" key="1">
    <citation type="submission" date="2023-10" db="EMBL/GenBank/DDBJ databases">
        <title>Genome assembly of Pristionchus species.</title>
        <authorList>
            <person name="Yoshida K."/>
            <person name="Sommer R.J."/>
        </authorList>
    </citation>
    <scope>NUCLEOTIDE SEQUENCE</scope>
    <source>
        <strain evidence="1">RS0144</strain>
    </source>
</reference>
<organism evidence="1 2">
    <name type="scientific">Pristionchus entomophagus</name>
    <dbReference type="NCBI Taxonomy" id="358040"/>
    <lineage>
        <taxon>Eukaryota</taxon>
        <taxon>Metazoa</taxon>
        <taxon>Ecdysozoa</taxon>
        <taxon>Nematoda</taxon>
        <taxon>Chromadorea</taxon>
        <taxon>Rhabditida</taxon>
        <taxon>Rhabditina</taxon>
        <taxon>Diplogasteromorpha</taxon>
        <taxon>Diplogasteroidea</taxon>
        <taxon>Neodiplogasteridae</taxon>
        <taxon>Pristionchus</taxon>
    </lineage>
</organism>
<evidence type="ECO:0000313" key="1">
    <source>
        <dbReference type="EMBL" id="GMS78666.1"/>
    </source>
</evidence>
<dbReference type="Proteomes" id="UP001432027">
    <property type="component" value="Unassembled WGS sequence"/>
</dbReference>
<proteinExistence type="predicted"/>
<feature type="non-terminal residue" evidence="1">
    <location>
        <position position="123"/>
    </location>
</feature>
<comment type="caution">
    <text evidence="1">The sequence shown here is derived from an EMBL/GenBank/DDBJ whole genome shotgun (WGS) entry which is preliminary data.</text>
</comment>
<accession>A0AAV5SG61</accession>
<name>A0AAV5SG61_9BILA</name>
<dbReference type="EMBL" id="BTSX01000001">
    <property type="protein sequence ID" value="GMS78666.1"/>
    <property type="molecule type" value="Genomic_DNA"/>
</dbReference>
<feature type="non-terminal residue" evidence="1">
    <location>
        <position position="1"/>
    </location>
</feature>
<keyword evidence="2" id="KW-1185">Reference proteome</keyword>
<sequence>PTDSPHYSFILEQYDKNQLGTQKCSMKDASDEKVDTRMGTPFVDLATVTKDDEMQGKLWIAGLSTVSAFYRNLPAATRVPVLKADSGCKAGAVRHHLVVAEPAFPARLHCETCTSSNGEHPTE</sequence>
<protein>
    <submittedName>
        <fullName evidence="1">Uncharacterized protein</fullName>
    </submittedName>
</protein>